<name>A0A8B7QTP9_HIPAR</name>
<reference evidence="12" key="1">
    <citation type="submission" date="2025-08" db="UniProtKB">
        <authorList>
            <consortium name="RefSeq"/>
        </authorList>
    </citation>
    <scope>IDENTIFICATION</scope>
    <source>
        <tissue evidence="12">Muscle</tissue>
    </source>
</reference>
<evidence type="ECO:0000256" key="9">
    <source>
        <dbReference type="RuleBase" id="RU361150"/>
    </source>
</evidence>
<dbReference type="OrthoDB" id="8934837at2759"/>
<dbReference type="SUPFAM" id="SSF54117">
    <property type="entry name" value="Interleukin 8-like chemokines"/>
    <property type="match status" value="1"/>
</dbReference>
<comment type="similarity">
    <text evidence="2 9">Belongs to the intercrine beta (chemokine CC) family.</text>
</comment>
<dbReference type="GeneID" id="109379758"/>
<dbReference type="SMART" id="SM00199">
    <property type="entry name" value="SCY"/>
    <property type="match status" value="1"/>
</dbReference>
<evidence type="ECO:0000256" key="3">
    <source>
        <dbReference type="ARBA" id="ARBA00022514"/>
    </source>
</evidence>
<dbReference type="PANTHER" id="PTHR12015:SF183">
    <property type="entry name" value="C-C MOTIF CHEMOKINE 3"/>
    <property type="match status" value="1"/>
</dbReference>
<feature type="chain" id="PRO_5034597133" description="C-C motif chemokine" evidence="9">
    <location>
        <begin position="23"/>
        <end position="95"/>
    </location>
</feature>
<dbReference type="RefSeq" id="XP_019492174.1">
    <property type="nucleotide sequence ID" value="XM_019636629.1"/>
</dbReference>
<keyword evidence="6" id="KW-1015">Disulfide bond</keyword>
<evidence type="ECO:0000256" key="6">
    <source>
        <dbReference type="ARBA" id="ARBA00023157"/>
    </source>
</evidence>
<dbReference type="GO" id="GO:0030335">
    <property type="term" value="P:positive regulation of cell migration"/>
    <property type="evidence" value="ECO:0007669"/>
    <property type="project" value="TreeGrafter"/>
</dbReference>
<evidence type="ECO:0000313" key="11">
    <source>
        <dbReference type="Proteomes" id="UP000694851"/>
    </source>
</evidence>
<dbReference type="InterPro" id="IPR001811">
    <property type="entry name" value="Chemokine_IL8-like_dom"/>
</dbReference>
<dbReference type="KEGG" id="hai:109379758"/>
<evidence type="ECO:0000256" key="5">
    <source>
        <dbReference type="ARBA" id="ARBA00022729"/>
    </source>
</evidence>
<proteinExistence type="inferred from homology"/>
<dbReference type="GO" id="GO:0008009">
    <property type="term" value="F:chemokine activity"/>
    <property type="evidence" value="ECO:0007669"/>
    <property type="project" value="InterPro"/>
</dbReference>
<comment type="subunit">
    <text evidence="8">Self-associates. Also heterodimer of MIP-1-alpha(4-69) and MIP-1-beta(3-69). Interacts with CCR1.</text>
</comment>
<dbReference type="InterPro" id="IPR039809">
    <property type="entry name" value="Chemokine_b/g/d"/>
</dbReference>
<accession>A0A8B7QTP9</accession>
<evidence type="ECO:0000256" key="8">
    <source>
        <dbReference type="ARBA" id="ARBA00046726"/>
    </source>
</evidence>
<evidence type="ECO:0000259" key="10">
    <source>
        <dbReference type="SMART" id="SM00199"/>
    </source>
</evidence>
<dbReference type="PROSITE" id="PS00472">
    <property type="entry name" value="SMALL_CYTOKINES_CC"/>
    <property type="match status" value="1"/>
</dbReference>
<dbReference type="Gene3D" id="2.40.50.40">
    <property type="match status" value="1"/>
</dbReference>
<dbReference type="GO" id="GO:0005615">
    <property type="term" value="C:extracellular space"/>
    <property type="evidence" value="ECO:0007669"/>
    <property type="project" value="UniProtKB-KW"/>
</dbReference>
<dbReference type="InterPro" id="IPR000827">
    <property type="entry name" value="Chemokine_CC_CS"/>
</dbReference>
<evidence type="ECO:0000256" key="7">
    <source>
        <dbReference type="ARBA" id="ARBA00044740"/>
    </source>
</evidence>
<feature type="domain" description="Chemokine interleukin-8-like" evidence="10">
    <location>
        <begin position="30"/>
        <end position="88"/>
    </location>
</feature>
<keyword evidence="4 9" id="KW-0964">Secreted</keyword>
<dbReference type="InterPro" id="IPR036048">
    <property type="entry name" value="Interleukin_8-like_sf"/>
</dbReference>
<gene>
    <name evidence="12" type="primary">LOC109379758</name>
</gene>
<dbReference type="Proteomes" id="UP000694851">
    <property type="component" value="Unplaced"/>
</dbReference>
<dbReference type="AlphaFoldDB" id="A0A8B7QTP9"/>
<dbReference type="GO" id="GO:0048020">
    <property type="term" value="F:CCR chemokine receptor binding"/>
    <property type="evidence" value="ECO:0007669"/>
    <property type="project" value="TreeGrafter"/>
</dbReference>
<dbReference type="GO" id="GO:0070098">
    <property type="term" value="P:chemokine-mediated signaling pathway"/>
    <property type="evidence" value="ECO:0007669"/>
    <property type="project" value="TreeGrafter"/>
</dbReference>
<evidence type="ECO:0000256" key="4">
    <source>
        <dbReference type="ARBA" id="ARBA00022525"/>
    </source>
</evidence>
<dbReference type="GO" id="GO:0061844">
    <property type="term" value="P:antimicrobial humoral immune response mediated by antimicrobial peptide"/>
    <property type="evidence" value="ECO:0007669"/>
    <property type="project" value="TreeGrafter"/>
</dbReference>
<dbReference type="FunFam" id="2.40.50.40:FF:000002">
    <property type="entry name" value="C-C motif chemokine"/>
    <property type="match status" value="1"/>
</dbReference>
<dbReference type="PANTHER" id="PTHR12015">
    <property type="entry name" value="SMALL INDUCIBLE CYTOKINE A"/>
    <property type="match status" value="1"/>
</dbReference>
<comment type="subcellular location">
    <subcellularLocation>
        <location evidence="1 9">Secreted</location>
    </subcellularLocation>
</comment>
<evidence type="ECO:0000256" key="1">
    <source>
        <dbReference type="ARBA" id="ARBA00004613"/>
    </source>
</evidence>
<organism evidence="11 12">
    <name type="scientific">Hipposideros armiger</name>
    <name type="common">Great Himalayan leaf-nosed bat</name>
    <dbReference type="NCBI Taxonomy" id="186990"/>
    <lineage>
        <taxon>Eukaryota</taxon>
        <taxon>Metazoa</taxon>
        <taxon>Chordata</taxon>
        <taxon>Craniata</taxon>
        <taxon>Vertebrata</taxon>
        <taxon>Euteleostomi</taxon>
        <taxon>Mammalia</taxon>
        <taxon>Eutheria</taxon>
        <taxon>Laurasiatheria</taxon>
        <taxon>Chiroptera</taxon>
        <taxon>Yinpterochiroptera</taxon>
        <taxon>Rhinolophoidea</taxon>
        <taxon>Hipposideridae</taxon>
        <taxon>Hipposideros</taxon>
    </lineage>
</organism>
<feature type="signal peptide" evidence="9">
    <location>
        <begin position="1"/>
        <end position="22"/>
    </location>
</feature>
<keyword evidence="9" id="KW-0145">Chemotaxis</keyword>
<dbReference type="GO" id="GO:0006954">
    <property type="term" value="P:inflammatory response"/>
    <property type="evidence" value="ECO:0007669"/>
    <property type="project" value="TreeGrafter"/>
</dbReference>
<protein>
    <recommendedName>
        <fullName evidence="9">C-C motif chemokine</fullName>
    </recommendedName>
</protein>
<keyword evidence="5 9" id="KW-0732">Signal</keyword>
<evidence type="ECO:0000313" key="12">
    <source>
        <dbReference type="RefSeq" id="XP_019492174.1"/>
    </source>
</evidence>
<comment type="function">
    <text evidence="7">Monokine with inflammatory and chemokinetic properties. Binds to CCR1, CCR4 and CCR5. One of the major HIV-suppressive factors produced by CD8+ T-cells. Recombinant MIP-1-alpha induces a dose-dependent inhibition of different strains of HIV-1, HIV-2, and simian immunodeficiency virus (SIV).</text>
</comment>
<keyword evidence="11" id="KW-1185">Reference proteome</keyword>
<dbReference type="CDD" id="cd00272">
    <property type="entry name" value="Chemokine_CC"/>
    <property type="match status" value="1"/>
</dbReference>
<sequence>MKVPGVALAVLCTMALCSQVFSTPFSADIPTSCCFTYINRQLPRKFIVDYFETSSMCSKPAVIFLTKKHRQVCANPSEAWVQEYVTDLELKPSVA</sequence>
<evidence type="ECO:0000256" key="2">
    <source>
        <dbReference type="ARBA" id="ARBA00010868"/>
    </source>
</evidence>
<keyword evidence="3 9" id="KW-0202">Cytokine</keyword>
<dbReference type="Pfam" id="PF00048">
    <property type="entry name" value="IL8"/>
    <property type="match status" value="1"/>
</dbReference>